<reference evidence="4 5" key="1">
    <citation type="submission" date="2018-08" db="EMBL/GenBank/DDBJ databases">
        <title>A genome reference for cultivated species of the human gut microbiota.</title>
        <authorList>
            <person name="Zou Y."/>
            <person name="Xue W."/>
            <person name="Luo G."/>
        </authorList>
    </citation>
    <scope>NUCLEOTIDE SEQUENCE [LARGE SCALE GENOMIC DNA]</scope>
    <source>
        <strain evidence="4 5">AM28-23</strain>
    </source>
</reference>
<gene>
    <name evidence="4" type="ORF">DW740_04115</name>
</gene>
<dbReference type="InterPro" id="IPR006343">
    <property type="entry name" value="DnaB/C_C"/>
</dbReference>
<name>A0A414JAE4_9FIRM</name>
<protein>
    <submittedName>
        <fullName evidence="4">DnaD domain protein</fullName>
    </submittedName>
</protein>
<dbReference type="AlphaFoldDB" id="A0A414JAE4"/>
<proteinExistence type="inferred from homology"/>
<evidence type="ECO:0000256" key="2">
    <source>
        <dbReference type="SAM" id="MobiDB-lite"/>
    </source>
</evidence>
<dbReference type="Pfam" id="PF07261">
    <property type="entry name" value="DnaB_2"/>
    <property type="match status" value="2"/>
</dbReference>
<feature type="region of interest" description="Disordered" evidence="2">
    <location>
        <begin position="304"/>
        <end position="336"/>
    </location>
</feature>
<evidence type="ECO:0000313" key="4">
    <source>
        <dbReference type="EMBL" id="RHE41485.1"/>
    </source>
</evidence>
<dbReference type="PIRSF" id="PIRSF033722">
    <property type="entry name" value="DnaD_CA_C3587_prd"/>
    <property type="match status" value="1"/>
</dbReference>
<feature type="compositionally biased region" description="Polar residues" evidence="2">
    <location>
        <begin position="114"/>
        <end position="127"/>
    </location>
</feature>
<dbReference type="EMBL" id="QSKF01000002">
    <property type="protein sequence ID" value="RHE41485.1"/>
    <property type="molecule type" value="Genomic_DNA"/>
</dbReference>
<evidence type="ECO:0000256" key="1">
    <source>
        <dbReference type="ARBA" id="ARBA00093462"/>
    </source>
</evidence>
<comment type="similarity">
    <text evidence="1">Belongs to the DnaB/DnaD family.</text>
</comment>
<dbReference type="Proteomes" id="UP000283745">
    <property type="component" value="Unassembled WGS sequence"/>
</dbReference>
<feature type="region of interest" description="Disordered" evidence="2">
    <location>
        <begin position="114"/>
        <end position="133"/>
    </location>
</feature>
<dbReference type="PANTHER" id="PTHR37293:SF5">
    <property type="entry name" value="DNA REPLICATION PROTEIN"/>
    <property type="match status" value="1"/>
</dbReference>
<dbReference type="SUPFAM" id="SSF158499">
    <property type="entry name" value="DnaD domain-like"/>
    <property type="match status" value="2"/>
</dbReference>
<evidence type="ECO:0000259" key="3">
    <source>
        <dbReference type="Pfam" id="PF07261"/>
    </source>
</evidence>
<dbReference type="Gene3D" id="1.10.10.630">
    <property type="entry name" value="DnaD domain-like"/>
    <property type="match status" value="2"/>
</dbReference>
<feature type="domain" description="DnaB/C C-terminal" evidence="3">
    <location>
        <begin position="242"/>
        <end position="305"/>
    </location>
</feature>
<feature type="domain" description="DnaB/C C-terminal" evidence="3">
    <location>
        <begin position="153"/>
        <end position="222"/>
    </location>
</feature>
<dbReference type="InterPro" id="IPR034829">
    <property type="entry name" value="DnaD-like_sf"/>
</dbReference>
<sequence length="354" mass="40247">MSMITLHNTSHPEVTILSNTFIDNYMPEANGEFVKVYIYLLRALSSAPVSFSLEQMADRLLCTERDILRALKYWAKQELLTLDFTDNNKLCGIALLSPSGASSDTAAAEISGTSEPLSAEVSANPSSARPEALTPERVSELKQNEDIIQLLYVAEQYLGKTLSPTEVQKLLFFYDGLGMSVDLIDYLIEYCVGHNHKSIRYIEKVALAWAEEGITSVEEAKQSGSRYNKDYFSILKALGITNRNPVETEITLMDTWLKTYGFSMEIIQEACNRTVLQTGQASFQYTDKILEGWKQKEVRTMDDIRSLDSAHKKKRQEKKAARNTRPAPASNNRFNNFQQREYNFDEYEKHLLNQ</sequence>
<dbReference type="InterPro" id="IPR017019">
    <property type="entry name" value="DNA_replication_prd_bac"/>
</dbReference>
<comment type="caution">
    <text evidence="4">The sequence shown here is derived from an EMBL/GenBank/DDBJ whole genome shotgun (WGS) entry which is preliminary data.</text>
</comment>
<evidence type="ECO:0000313" key="5">
    <source>
        <dbReference type="Proteomes" id="UP000283745"/>
    </source>
</evidence>
<dbReference type="PANTHER" id="PTHR37293">
    <property type="entry name" value="PHAGE REPLICATION PROTEIN-RELATED"/>
    <property type="match status" value="1"/>
</dbReference>
<accession>A0A414JAE4</accession>
<organism evidence="4 5">
    <name type="scientific">Blautia obeum</name>
    <dbReference type="NCBI Taxonomy" id="40520"/>
    <lineage>
        <taxon>Bacteria</taxon>
        <taxon>Bacillati</taxon>
        <taxon>Bacillota</taxon>
        <taxon>Clostridia</taxon>
        <taxon>Lachnospirales</taxon>
        <taxon>Lachnospiraceae</taxon>
        <taxon>Blautia</taxon>
    </lineage>
</organism>
<dbReference type="InterPro" id="IPR053162">
    <property type="entry name" value="DnaD"/>
</dbReference>
<dbReference type="NCBIfam" id="TIGR01446">
    <property type="entry name" value="DnaD_dom"/>
    <property type="match status" value="2"/>
</dbReference>
<dbReference type="RefSeq" id="WP_118050208.1">
    <property type="nucleotide sequence ID" value="NZ_CABJFK010000002.1"/>
</dbReference>